<evidence type="ECO:0000256" key="3">
    <source>
        <dbReference type="ARBA" id="ARBA00022722"/>
    </source>
</evidence>
<comment type="similarity">
    <text evidence="6">Belongs to the endonuclease V family.</text>
</comment>
<dbReference type="GO" id="GO:0016891">
    <property type="term" value="F:RNA endonuclease activity producing 5'-phosphomonoesters, hydrolytic mechanism"/>
    <property type="evidence" value="ECO:0007669"/>
    <property type="project" value="TreeGrafter"/>
</dbReference>
<comment type="cofactor">
    <cofactor evidence="6">
        <name>Mg(2+)</name>
        <dbReference type="ChEBI" id="CHEBI:18420"/>
    </cofactor>
</comment>
<evidence type="ECO:0000256" key="6">
    <source>
        <dbReference type="HAMAP-Rule" id="MF_00801"/>
    </source>
</evidence>
<comment type="catalytic activity">
    <reaction evidence="6">
        <text>Endonucleolytic cleavage at apurinic or apyrimidinic sites to products with a 5'-phosphate.</text>
        <dbReference type="EC" id="3.1.21.7"/>
    </reaction>
</comment>
<comment type="subcellular location">
    <subcellularLocation>
        <location evidence="1 6">Cytoplasm</location>
    </subcellularLocation>
</comment>
<organism evidence="7 8">
    <name type="scientific">Candidatus Fischerbacteria bacterium RBG_13_37_8</name>
    <dbReference type="NCBI Taxonomy" id="1817863"/>
    <lineage>
        <taxon>Bacteria</taxon>
        <taxon>Candidatus Fischeribacteriota</taxon>
    </lineage>
</organism>
<dbReference type="GO" id="GO:0005737">
    <property type="term" value="C:cytoplasm"/>
    <property type="evidence" value="ECO:0007669"/>
    <property type="project" value="UniProtKB-SubCell"/>
</dbReference>
<dbReference type="GO" id="GO:0006281">
    <property type="term" value="P:DNA repair"/>
    <property type="evidence" value="ECO:0007669"/>
    <property type="project" value="UniProtKB-UniRule"/>
</dbReference>
<sequence>MGKGEQVTLHTWNVTYKEARELQQKLRAMLILTADEVYCDTIAGADVAYNNKQNKCIAACVLYSIKEQKIIETAVAVERITFPYIPGLLSFREAPAVLQAFKKLKGTFQAAMLDGHGFAHPRRLGLASHVALWIGKPTIGCAKSKLIGKFETPPDKAGSWTELHDKGEIIGVVLRTKKNTKPVFISIGNAVSLAQAIVLTLQCTTRYRIPEPIRASHNLLNQHKRIIS</sequence>
<keyword evidence="6" id="KW-0479">Metal-binding</keyword>
<evidence type="ECO:0000256" key="5">
    <source>
        <dbReference type="ARBA" id="ARBA00022801"/>
    </source>
</evidence>
<evidence type="ECO:0000313" key="8">
    <source>
        <dbReference type="Proteomes" id="UP000178943"/>
    </source>
</evidence>
<accession>A0A1F5VRQ9</accession>
<comment type="function">
    <text evidence="6">DNA repair enzyme involved in the repair of deaminated bases. Selectively cleaves double-stranded DNA at the second phosphodiester bond 3' to a deoxyinosine leaving behind the intact lesion on the nicked DNA.</text>
</comment>
<dbReference type="HAMAP" id="MF_00801">
    <property type="entry name" value="Endonuclease_5"/>
    <property type="match status" value="1"/>
</dbReference>
<dbReference type="EMBL" id="MFGW01000099">
    <property type="protein sequence ID" value="OGF66008.1"/>
    <property type="molecule type" value="Genomic_DNA"/>
</dbReference>
<keyword evidence="3 6" id="KW-0540">Nuclease</keyword>
<dbReference type="PANTHER" id="PTHR28511">
    <property type="entry name" value="ENDONUCLEASE V"/>
    <property type="match status" value="1"/>
</dbReference>
<evidence type="ECO:0000313" key="7">
    <source>
        <dbReference type="EMBL" id="OGF66008.1"/>
    </source>
</evidence>
<comment type="caution">
    <text evidence="7">The sequence shown here is derived from an EMBL/GenBank/DDBJ whole genome shotgun (WGS) entry which is preliminary data.</text>
</comment>
<dbReference type="CDD" id="cd06559">
    <property type="entry name" value="Endonuclease_V"/>
    <property type="match status" value="1"/>
</dbReference>
<keyword evidence="2 6" id="KW-0963">Cytoplasm</keyword>
<keyword evidence="6" id="KW-0234">DNA repair</keyword>
<evidence type="ECO:0000256" key="4">
    <source>
        <dbReference type="ARBA" id="ARBA00022759"/>
    </source>
</evidence>
<keyword evidence="5 6" id="KW-0378">Hydrolase</keyword>
<gene>
    <name evidence="6" type="primary">nfi</name>
    <name evidence="7" type="ORF">A2Y62_06025</name>
</gene>
<keyword evidence="4 6" id="KW-0255">Endonuclease</keyword>
<keyword evidence="6" id="KW-0227">DNA damage</keyword>
<dbReference type="GO" id="GO:0043737">
    <property type="term" value="F:deoxyribonuclease V activity"/>
    <property type="evidence" value="ECO:0007669"/>
    <property type="project" value="UniProtKB-UniRule"/>
</dbReference>
<dbReference type="AlphaFoldDB" id="A0A1F5VRQ9"/>
<keyword evidence="6" id="KW-0460">Magnesium</keyword>
<dbReference type="PANTHER" id="PTHR28511:SF1">
    <property type="entry name" value="ENDONUCLEASE V"/>
    <property type="match status" value="1"/>
</dbReference>
<dbReference type="EC" id="3.1.21.7" evidence="6"/>
<name>A0A1F5VRQ9_9BACT</name>
<dbReference type="Proteomes" id="UP000178943">
    <property type="component" value="Unassembled WGS sequence"/>
</dbReference>
<dbReference type="GO" id="GO:0000287">
    <property type="term" value="F:magnesium ion binding"/>
    <property type="evidence" value="ECO:0007669"/>
    <property type="project" value="UniProtKB-UniRule"/>
</dbReference>
<dbReference type="GO" id="GO:0003727">
    <property type="term" value="F:single-stranded RNA binding"/>
    <property type="evidence" value="ECO:0007669"/>
    <property type="project" value="TreeGrafter"/>
</dbReference>
<proteinExistence type="inferred from homology"/>
<feature type="binding site" evidence="6">
    <location>
        <position position="46"/>
    </location>
    <ligand>
        <name>Mg(2+)</name>
        <dbReference type="ChEBI" id="CHEBI:18420"/>
    </ligand>
</feature>
<dbReference type="Pfam" id="PF04493">
    <property type="entry name" value="Endonuclease_5"/>
    <property type="match status" value="1"/>
</dbReference>
<protein>
    <recommendedName>
        <fullName evidence="6">Endonuclease V</fullName>
        <ecNumber evidence="6">3.1.21.7</ecNumber>
    </recommendedName>
    <alternativeName>
        <fullName evidence="6">Deoxyinosine 3'endonuclease</fullName>
    </alternativeName>
    <alternativeName>
        <fullName evidence="6">Deoxyribonuclease V</fullName>
        <shortName evidence="6">DNase V</shortName>
    </alternativeName>
</protein>
<dbReference type="InterPro" id="IPR007581">
    <property type="entry name" value="Endonuclease-V"/>
</dbReference>
<dbReference type="STRING" id="1817863.A2Y62_06025"/>
<evidence type="ECO:0000256" key="2">
    <source>
        <dbReference type="ARBA" id="ARBA00022490"/>
    </source>
</evidence>
<feature type="binding site" evidence="6">
    <location>
        <position position="114"/>
    </location>
    <ligand>
        <name>Mg(2+)</name>
        <dbReference type="ChEBI" id="CHEBI:18420"/>
    </ligand>
</feature>
<dbReference type="NCBIfam" id="NF008629">
    <property type="entry name" value="PRK11617.1"/>
    <property type="match status" value="1"/>
</dbReference>
<reference evidence="7 8" key="1">
    <citation type="journal article" date="2016" name="Nat. Commun.">
        <title>Thousands of microbial genomes shed light on interconnected biogeochemical processes in an aquifer system.</title>
        <authorList>
            <person name="Anantharaman K."/>
            <person name="Brown C.T."/>
            <person name="Hug L.A."/>
            <person name="Sharon I."/>
            <person name="Castelle C.J."/>
            <person name="Probst A.J."/>
            <person name="Thomas B.C."/>
            <person name="Singh A."/>
            <person name="Wilkins M.J."/>
            <person name="Karaoz U."/>
            <person name="Brodie E.L."/>
            <person name="Williams K.H."/>
            <person name="Hubbard S.S."/>
            <person name="Banfield J.F."/>
        </authorList>
    </citation>
    <scope>NUCLEOTIDE SEQUENCE [LARGE SCALE GENOMIC DNA]</scope>
</reference>
<evidence type="ECO:0000256" key="1">
    <source>
        <dbReference type="ARBA" id="ARBA00004496"/>
    </source>
</evidence>
<dbReference type="Gene3D" id="3.30.2170.10">
    <property type="entry name" value="archaeoglobus fulgidus dsm 4304 superfamily"/>
    <property type="match status" value="1"/>
</dbReference>
<feature type="site" description="Interaction with target DNA" evidence="6">
    <location>
        <position position="84"/>
    </location>
</feature>